<evidence type="ECO:0000256" key="8">
    <source>
        <dbReference type="ARBA" id="ARBA00023040"/>
    </source>
</evidence>
<evidence type="ECO:0000256" key="10">
    <source>
        <dbReference type="ARBA" id="ARBA00023170"/>
    </source>
</evidence>
<keyword evidence="6 13" id="KW-0552">Olfaction</keyword>
<dbReference type="PROSITE" id="PS50262">
    <property type="entry name" value="G_PROTEIN_RECEP_F1_2"/>
    <property type="match status" value="1"/>
</dbReference>
<evidence type="ECO:0000256" key="5">
    <source>
        <dbReference type="ARBA" id="ARBA00022692"/>
    </source>
</evidence>
<feature type="transmembrane region" description="Helical" evidence="13">
    <location>
        <begin position="169"/>
        <end position="187"/>
    </location>
</feature>
<dbReference type="InterPro" id="IPR000276">
    <property type="entry name" value="GPCR_Rhodpsn"/>
</dbReference>
<comment type="subcellular location">
    <subcellularLocation>
        <location evidence="2 13">Cell membrane</location>
        <topology evidence="2 13">Multi-pass membrane protein</topology>
    </subcellularLocation>
</comment>
<evidence type="ECO:0000256" key="3">
    <source>
        <dbReference type="ARBA" id="ARBA00022475"/>
    </source>
</evidence>
<feature type="transmembrane region" description="Helical" evidence="13">
    <location>
        <begin position="89"/>
        <end position="108"/>
    </location>
</feature>
<dbReference type="PROSITE" id="PS00237">
    <property type="entry name" value="G_PROTEIN_RECEP_F1_1"/>
    <property type="match status" value="1"/>
</dbReference>
<sequence length="351" mass="40237">MNRLDWQSSWTYKLVPNFSTIFFSTENSGMAEENHTMKSEFILTGFTDHPELKTLLFLVFLVIYLITMVGNLGLVILISKEPHLHMPMYIFLGNLALVDSCCACAITPKMLGNFFSENRMISLYECMAQFYFLCTVETADCFLLAAMAYDRYVAICSPLQYHTMMSKKLCIQMTTGAFIAGNLHSMIHVGLLFRLAFCGSNHINHFYCDILPLYRLSCVDPYVNELVLFIFSGSIQVFTISSVLISYLYILFTIFKMKSKEGRTKAFSTCASHFLSVSLFYGSLFFMYIRPNLLEEGDKDIPTAILFTIVVPLLNPFIYSLRNKEVITVLRKIMKKKKSHKNWKQMTSTVA</sequence>
<feature type="transmembrane region" description="Helical" evidence="13">
    <location>
        <begin position="301"/>
        <end position="321"/>
    </location>
</feature>
<evidence type="ECO:0000256" key="13">
    <source>
        <dbReference type="RuleBase" id="RU363047"/>
    </source>
</evidence>
<keyword evidence="3 13" id="KW-1003">Cell membrane</keyword>
<evidence type="ECO:0000256" key="4">
    <source>
        <dbReference type="ARBA" id="ARBA00022606"/>
    </source>
</evidence>
<dbReference type="InterPro" id="IPR000725">
    <property type="entry name" value="Olfact_rcpt"/>
</dbReference>
<dbReference type="SUPFAM" id="SSF81321">
    <property type="entry name" value="Family A G protein-coupled receptor-like"/>
    <property type="match status" value="1"/>
</dbReference>
<feature type="transmembrane region" description="Helical" evidence="13">
    <location>
        <begin position="128"/>
        <end position="149"/>
    </location>
</feature>
<evidence type="ECO:0000256" key="7">
    <source>
        <dbReference type="ARBA" id="ARBA00022989"/>
    </source>
</evidence>
<feature type="transmembrane region" description="Helical" evidence="13">
    <location>
        <begin position="266"/>
        <end position="289"/>
    </location>
</feature>
<dbReference type="AlphaFoldDB" id="A0A485ND45"/>
<evidence type="ECO:0000313" key="16">
    <source>
        <dbReference type="Proteomes" id="UP000386466"/>
    </source>
</evidence>
<evidence type="ECO:0000259" key="14">
    <source>
        <dbReference type="PROSITE" id="PS50262"/>
    </source>
</evidence>
<proteinExistence type="inferred from homology"/>
<dbReference type="EMBL" id="CAAGRJ010013865">
    <property type="protein sequence ID" value="VFV30323.1"/>
    <property type="molecule type" value="Genomic_DNA"/>
</dbReference>
<keyword evidence="11 12" id="KW-0807">Transducer</keyword>
<dbReference type="FunFam" id="1.20.1070.10:FF:000004">
    <property type="entry name" value="Olfactory receptor"/>
    <property type="match status" value="1"/>
</dbReference>
<reference evidence="15 16" key="1">
    <citation type="submission" date="2019-01" db="EMBL/GenBank/DDBJ databases">
        <authorList>
            <person name="Alioto T."/>
            <person name="Alioto T."/>
        </authorList>
    </citation>
    <scope>NUCLEOTIDE SEQUENCE [LARGE SCALE GENOMIC DNA]</scope>
</reference>
<evidence type="ECO:0000256" key="11">
    <source>
        <dbReference type="ARBA" id="ARBA00023224"/>
    </source>
</evidence>
<evidence type="ECO:0000256" key="2">
    <source>
        <dbReference type="ARBA" id="ARBA00004651"/>
    </source>
</evidence>
<keyword evidence="10 12" id="KW-0675">Receptor</keyword>
<feature type="transmembrane region" description="Helical" evidence="13">
    <location>
        <begin position="55"/>
        <end position="77"/>
    </location>
</feature>
<comment type="function">
    <text evidence="1">Putative odorant or sperm cell receptor.</text>
</comment>
<organism evidence="15 16">
    <name type="scientific">Lynx pardinus</name>
    <name type="common">Iberian lynx</name>
    <name type="synonym">Felis pardina</name>
    <dbReference type="NCBI Taxonomy" id="191816"/>
    <lineage>
        <taxon>Eukaryota</taxon>
        <taxon>Metazoa</taxon>
        <taxon>Chordata</taxon>
        <taxon>Craniata</taxon>
        <taxon>Vertebrata</taxon>
        <taxon>Euteleostomi</taxon>
        <taxon>Mammalia</taxon>
        <taxon>Eutheria</taxon>
        <taxon>Laurasiatheria</taxon>
        <taxon>Carnivora</taxon>
        <taxon>Feliformia</taxon>
        <taxon>Felidae</taxon>
        <taxon>Felinae</taxon>
        <taxon>Lynx</taxon>
    </lineage>
</organism>
<keyword evidence="5 12" id="KW-0812">Transmembrane</keyword>
<evidence type="ECO:0000256" key="1">
    <source>
        <dbReference type="ARBA" id="ARBA00003929"/>
    </source>
</evidence>
<dbReference type="GO" id="GO:0004930">
    <property type="term" value="F:G protein-coupled receptor activity"/>
    <property type="evidence" value="ECO:0007669"/>
    <property type="project" value="UniProtKB-KW"/>
</dbReference>
<feature type="transmembrane region" description="Helical" evidence="13">
    <location>
        <begin position="226"/>
        <end position="254"/>
    </location>
</feature>
<dbReference type="GO" id="GO:0004984">
    <property type="term" value="F:olfactory receptor activity"/>
    <property type="evidence" value="ECO:0007669"/>
    <property type="project" value="InterPro"/>
</dbReference>
<dbReference type="PRINTS" id="PR00245">
    <property type="entry name" value="OLFACTORYR"/>
</dbReference>
<keyword evidence="4 13" id="KW-0716">Sensory transduction</keyword>
<keyword evidence="7 13" id="KW-1133">Transmembrane helix</keyword>
<evidence type="ECO:0000313" key="15">
    <source>
        <dbReference type="EMBL" id="VFV30323.1"/>
    </source>
</evidence>
<dbReference type="InterPro" id="IPR017452">
    <property type="entry name" value="GPCR_Rhodpsn_7TM"/>
</dbReference>
<accession>A0A485ND45</accession>
<gene>
    <name evidence="15" type="ORF">LYPA_23C014711</name>
</gene>
<dbReference type="Pfam" id="PF13853">
    <property type="entry name" value="7tm_4"/>
    <property type="match status" value="1"/>
</dbReference>
<name>A0A485ND45_LYNPA</name>
<dbReference type="Gene3D" id="1.20.1070.10">
    <property type="entry name" value="Rhodopsin 7-helix transmembrane proteins"/>
    <property type="match status" value="1"/>
</dbReference>
<keyword evidence="8 12" id="KW-0297">G-protein coupled receptor</keyword>
<dbReference type="Proteomes" id="UP000386466">
    <property type="component" value="Unassembled WGS sequence"/>
</dbReference>
<dbReference type="CDD" id="cd15409">
    <property type="entry name" value="7tmA_OR5H-like"/>
    <property type="match status" value="1"/>
</dbReference>
<dbReference type="PANTHER" id="PTHR48018">
    <property type="entry name" value="OLFACTORY RECEPTOR"/>
    <property type="match status" value="1"/>
</dbReference>
<evidence type="ECO:0000256" key="9">
    <source>
        <dbReference type="ARBA" id="ARBA00023136"/>
    </source>
</evidence>
<feature type="domain" description="G-protein coupled receptors family 1 profile" evidence="14">
    <location>
        <begin position="70"/>
        <end position="319"/>
    </location>
</feature>
<keyword evidence="16" id="KW-1185">Reference proteome</keyword>
<evidence type="ECO:0000256" key="12">
    <source>
        <dbReference type="RuleBase" id="RU000688"/>
    </source>
</evidence>
<dbReference type="GO" id="GO:0005886">
    <property type="term" value="C:plasma membrane"/>
    <property type="evidence" value="ECO:0007669"/>
    <property type="project" value="UniProtKB-SubCell"/>
</dbReference>
<comment type="similarity">
    <text evidence="12">Belongs to the G-protein coupled receptor 1 family.</text>
</comment>
<protein>
    <recommendedName>
        <fullName evidence="13">Olfactory receptor</fullName>
    </recommendedName>
</protein>
<keyword evidence="9 13" id="KW-0472">Membrane</keyword>
<dbReference type="PRINTS" id="PR00237">
    <property type="entry name" value="GPCRRHODOPSN"/>
</dbReference>
<evidence type="ECO:0000256" key="6">
    <source>
        <dbReference type="ARBA" id="ARBA00022725"/>
    </source>
</evidence>